<protein>
    <recommendedName>
        <fullName evidence="1">CxC6 like cysteine cluster associated with KDZ domain-containing protein</fullName>
    </recommendedName>
</protein>
<dbReference type="Proteomes" id="UP000054477">
    <property type="component" value="Unassembled WGS sequence"/>
</dbReference>
<dbReference type="Pfam" id="PF18721">
    <property type="entry name" value="CxC6"/>
    <property type="match status" value="1"/>
</dbReference>
<dbReference type="EMBL" id="KN838653">
    <property type="protein sequence ID" value="KIJ99127.1"/>
    <property type="molecule type" value="Genomic_DNA"/>
</dbReference>
<evidence type="ECO:0000313" key="2">
    <source>
        <dbReference type="EMBL" id="KIJ99127.1"/>
    </source>
</evidence>
<dbReference type="OrthoDB" id="3055037at2759"/>
<feature type="non-terminal residue" evidence="2">
    <location>
        <position position="84"/>
    </location>
</feature>
<organism evidence="2 3">
    <name type="scientific">Laccaria amethystina LaAM-08-1</name>
    <dbReference type="NCBI Taxonomy" id="1095629"/>
    <lineage>
        <taxon>Eukaryota</taxon>
        <taxon>Fungi</taxon>
        <taxon>Dikarya</taxon>
        <taxon>Basidiomycota</taxon>
        <taxon>Agaricomycotina</taxon>
        <taxon>Agaricomycetes</taxon>
        <taxon>Agaricomycetidae</taxon>
        <taxon>Agaricales</taxon>
        <taxon>Agaricineae</taxon>
        <taxon>Hydnangiaceae</taxon>
        <taxon>Laccaria</taxon>
    </lineage>
</organism>
<feature type="domain" description="CxC6 like cysteine cluster associated with KDZ" evidence="1">
    <location>
        <begin position="6"/>
        <end position="70"/>
    </location>
</feature>
<dbReference type="AlphaFoldDB" id="A0A0C9XT94"/>
<dbReference type="STRING" id="1095629.A0A0C9XT94"/>
<evidence type="ECO:0000313" key="3">
    <source>
        <dbReference type="Proteomes" id="UP000054477"/>
    </source>
</evidence>
<dbReference type="HOGENOM" id="CLU_174457_0_0_1"/>
<sequence length="84" mass="9457">KCQVIVTNGITLGHLYWGEFRCTTPLANNQDHFCPMHYALHNVCSVVGCNKPIVNGTKSCAHPEHQTMERLKFQKGKAAFTLRD</sequence>
<gene>
    <name evidence="2" type="ORF">K443DRAFT_46669</name>
</gene>
<accession>A0A0C9XT94</accession>
<keyword evidence="3" id="KW-1185">Reference proteome</keyword>
<name>A0A0C9XT94_9AGAR</name>
<evidence type="ECO:0000259" key="1">
    <source>
        <dbReference type="Pfam" id="PF18721"/>
    </source>
</evidence>
<feature type="non-terminal residue" evidence="2">
    <location>
        <position position="1"/>
    </location>
</feature>
<proteinExistence type="predicted"/>
<reference evidence="3" key="2">
    <citation type="submission" date="2015-01" db="EMBL/GenBank/DDBJ databases">
        <title>Evolutionary Origins and Diversification of the Mycorrhizal Mutualists.</title>
        <authorList>
            <consortium name="DOE Joint Genome Institute"/>
            <consortium name="Mycorrhizal Genomics Consortium"/>
            <person name="Kohler A."/>
            <person name="Kuo A."/>
            <person name="Nagy L.G."/>
            <person name="Floudas D."/>
            <person name="Copeland A."/>
            <person name="Barry K.W."/>
            <person name="Cichocki N."/>
            <person name="Veneault-Fourrey C."/>
            <person name="LaButti K."/>
            <person name="Lindquist E.A."/>
            <person name="Lipzen A."/>
            <person name="Lundell T."/>
            <person name="Morin E."/>
            <person name="Murat C."/>
            <person name="Riley R."/>
            <person name="Ohm R."/>
            <person name="Sun H."/>
            <person name="Tunlid A."/>
            <person name="Henrissat B."/>
            <person name="Grigoriev I.V."/>
            <person name="Hibbett D.S."/>
            <person name="Martin F."/>
        </authorList>
    </citation>
    <scope>NUCLEOTIDE SEQUENCE [LARGE SCALE GENOMIC DNA]</scope>
    <source>
        <strain evidence="3">LaAM-08-1</strain>
    </source>
</reference>
<dbReference type="InterPro" id="IPR040898">
    <property type="entry name" value="CxC6"/>
</dbReference>
<reference evidence="2 3" key="1">
    <citation type="submission" date="2014-04" db="EMBL/GenBank/DDBJ databases">
        <authorList>
            <consortium name="DOE Joint Genome Institute"/>
            <person name="Kuo A."/>
            <person name="Kohler A."/>
            <person name="Nagy L.G."/>
            <person name="Floudas D."/>
            <person name="Copeland A."/>
            <person name="Barry K.W."/>
            <person name="Cichocki N."/>
            <person name="Veneault-Fourrey C."/>
            <person name="LaButti K."/>
            <person name="Lindquist E.A."/>
            <person name="Lipzen A."/>
            <person name="Lundell T."/>
            <person name="Morin E."/>
            <person name="Murat C."/>
            <person name="Sun H."/>
            <person name="Tunlid A."/>
            <person name="Henrissat B."/>
            <person name="Grigoriev I.V."/>
            <person name="Hibbett D.S."/>
            <person name="Martin F."/>
            <person name="Nordberg H.P."/>
            <person name="Cantor M.N."/>
            <person name="Hua S.X."/>
        </authorList>
    </citation>
    <scope>NUCLEOTIDE SEQUENCE [LARGE SCALE GENOMIC DNA]</scope>
    <source>
        <strain evidence="2 3">LaAM-08-1</strain>
    </source>
</reference>